<reference evidence="4" key="1">
    <citation type="submission" date="2025-08" db="UniProtKB">
        <authorList>
            <consortium name="RefSeq"/>
        </authorList>
    </citation>
    <scope>IDENTIFICATION</scope>
</reference>
<evidence type="ECO:0000313" key="4">
    <source>
        <dbReference type="RefSeq" id="XP_039144534.1"/>
    </source>
</evidence>
<feature type="coiled-coil region" evidence="1">
    <location>
        <begin position="60"/>
        <end position="129"/>
    </location>
</feature>
<evidence type="ECO:0000256" key="2">
    <source>
        <dbReference type="SAM" id="MobiDB-lite"/>
    </source>
</evidence>
<dbReference type="RefSeq" id="XP_039144534.1">
    <property type="nucleotide sequence ID" value="XM_039288600.1"/>
</dbReference>
<feature type="compositionally biased region" description="Polar residues" evidence="2">
    <location>
        <begin position="172"/>
        <end position="189"/>
    </location>
</feature>
<name>A0AB40CYP6_DIOCR</name>
<feature type="compositionally biased region" description="Low complexity" evidence="2">
    <location>
        <begin position="156"/>
        <end position="166"/>
    </location>
</feature>
<feature type="region of interest" description="Disordered" evidence="2">
    <location>
        <begin position="133"/>
        <end position="196"/>
    </location>
</feature>
<dbReference type="Proteomes" id="UP001515500">
    <property type="component" value="Chromosome 18"/>
</dbReference>
<keyword evidence="1" id="KW-0175">Coiled coil</keyword>
<sequence length="196" mass="22049">MQHFISISGTGRVSSFSATTSVEELFLRYMDSSESKEKFSRAQREHVKEVLNNIKMQNESSQHTAEILALQENLKRKQDELFAAKEQLSKFKSDGKYVMTSIHEGSAREHMLQQTLDQLQARKKILLENLKTSVEGSTSQQNENLNMFLSKNQADGSQGSSSNSQEEMLKGQATTPAQTENDISANNPDNNEHFSS</sequence>
<evidence type="ECO:0000313" key="3">
    <source>
        <dbReference type="Proteomes" id="UP001515500"/>
    </source>
</evidence>
<evidence type="ECO:0000256" key="1">
    <source>
        <dbReference type="SAM" id="Coils"/>
    </source>
</evidence>
<gene>
    <name evidence="4" type="primary">LOC120281907</name>
</gene>
<dbReference type="GeneID" id="120281907"/>
<proteinExistence type="predicted"/>
<keyword evidence="3" id="KW-1185">Reference proteome</keyword>
<organism evidence="3 4">
    <name type="scientific">Dioscorea cayennensis subsp. rotundata</name>
    <name type="common">White Guinea yam</name>
    <name type="synonym">Dioscorea rotundata</name>
    <dbReference type="NCBI Taxonomy" id="55577"/>
    <lineage>
        <taxon>Eukaryota</taxon>
        <taxon>Viridiplantae</taxon>
        <taxon>Streptophyta</taxon>
        <taxon>Embryophyta</taxon>
        <taxon>Tracheophyta</taxon>
        <taxon>Spermatophyta</taxon>
        <taxon>Magnoliopsida</taxon>
        <taxon>Liliopsida</taxon>
        <taxon>Dioscoreales</taxon>
        <taxon>Dioscoreaceae</taxon>
        <taxon>Dioscorea</taxon>
    </lineage>
</organism>
<feature type="compositionally biased region" description="Polar residues" evidence="2">
    <location>
        <begin position="133"/>
        <end position="155"/>
    </location>
</feature>
<dbReference type="AlphaFoldDB" id="A0AB40CYP6"/>
<protein>
    <submittedName>
        <fullName evidence="4">Uncharacterized protein LOC120281907 isoform X1</fullName>
    </submittedName>
</protein>
<accession>A0AB40CYP6</accession>